<comment type="similarity">
    <text evidence="1">Belongs to the carbon-nitrogen hydrolase superfamily. Nitrilase family.</text>
</comment>
<dbReference type="InterPro" id="IPR036526">
    <property type="entry name" value="C-N_Hydrolase_sf"/>
</dbReference>
<dbReference type="RefSeq" id="WP_085825394.1">
    <property type="nucleotide sequence ID" value="NZ_FWFJ01000002.1"/>
</dbReference>
<dbReference type="Proteomes" id="UP000194012">
    <property type="component" value="Unassembled WGS sequence"/>
</dbReference>
<dbReference type="EC" id="3.5.5.7" evidence="3"/>
<dbReference type="CDD" id="cd07564">
    <property type="entry name" value="nitrilases_CHs"/>
    <property type="match status" value="1"/>
</dbReference>
<dbReference type="PANTHER" id="PTHR46044:SF1">
    <property type="entry name" value="CN HYDROLASE DOMAIN-CONTAINING PROTEIN"/>
    <property type="match status" value="1"/>
</dbReference>
<sequence length="312" mass="34101">MTKVAIIQEPPVYLNLSATMGRAVELVEKAARDGAKLTVFPEAWFPGYPTFVWRLPPGAGMGKTDDLFAKLQTNSIDLSQNGFAPLQEAARENDMVIVAGYQELDGEVSGSTLFNSCITIDADGRIVNNHRKLMPTNPERMVWGFGDGSGLNVVDTAVGRIGALICWENYMPMARAALYAQNIDIYVAPTWDSGDTWLATMQHIAREGGCWVIGCATALEASDIPTDIPHYNELFPNRDEWVNPGDAVVYKPFGGVSAGPMHREKGLLVTEIDVSAARASRRKFDASGHYARPDVFKLSVNRAAMQPVTFSD</sequence>
<reference evidence="4" key="1">
    <citation type="submission" date="2017-03" db="EMBL/GenBank/DDBJ databases">
        <authorList>
            <person name="Rodrigo-Torres L."/>
            <person name="Arahal R.D."/>
            <person name="Lucena T."/>
        </authorList>
    </citation>
    <scope>NUCLEOTIDE SEQUENCE [LARGE SCALE GENOMIC DNA]</scope>
    <source>
        <strain evidence="4">CECT 8370</strain>
    </source>
</reference>
<dbReference type="EMBL" id="FWFJ01000002">
    <property type="protein sequence ID" value="SLN14826.1"/>
    <property type="molecule type" value="Genomic_DNA"/>
</dbReference>
<evidence type="ECO:0000256" key="1">
    <source>
        <dbReference type="ARBA" id="ARBA00008129"/>
    </source>
</evidence>
<protein>
    <submittedName>
        <fullName evidence="3">Nitrilase</fullName>
        <ecNumber evidence="3">3.5.5.7</ecNumber>
    </submittedName>
</protein>
<organism evidence="3 4">
    <name type="scientific">Roseovarius gaetbuli</name>
    <dbReference type="NCBI Taxonomy" id="1356575"/>
    <lineage>
        <taxon>Bacteria</taxon>
        <taxon>Pseudomonadati</taxon>
        <taxon>Pseudomonadota</taxon>
        <taxon>Alphaproteobacteria</taxon>
        <taxon>Rhodobacterales</taxon>
        <taxon>Roseobacteraceae</taxon>
        <taxon>Roseovarius</taxon>
    </lineage>
</organism>
<name>A0A1X6YA89_9RHOB</name>
<dbReference type="PROSITE" id="PS00921">
    <property type="entry name" value="NITRIL_CHT_2"/>
    <property type="match status" value="1"/>
</dbReference>
<accession>A0A1X6YA89</accession>
<dbReference type="Gene3D" id="3.60.110.10">
    <property type="entry name" value="Carbon-nitrogen hydrolase"/>
    <property type="match status" value="1"/>
</dbReference>
<dbReference type="InterPro" id="IPR003010">
    <property type="entry name" value="C-N_Hydrolase"/>
</dbReference>
<dbReference type="InterPro" id="IPR044149">
    <property type="entry name" value="Nitrilases_CHs"/>
</dbReference>
<feature type="domain" description="CN hydrolase" evidence="2">
    <location>
        <begin position="2"/>
        <end position="274"/>
    </location>
</feature>
<gene>
    <name evidence="3" type="ORF">ROG8370_00386</name>
</gene>
<keyword evidence="3" id="KW-0378">Hydrolase</keyword>
<dbReference type="InterPro" id="IPR000132">
    <property type="entry name" value="Nitrilase/CN_hydratase_CS"/>
</dbReference>
<dbReference type="SUPFAM" id="SSF56317">
    <property type="entry name" value="Carbon-nitrogen hydrolase"/>
    <property type="match status" value="1"/>
</dbReference>
<proteinExistence type="inferred from homology"/>
<evidence type="ECO:0000259" key="2">
    <source>
        <dbReference type="PROSITE" id="PS50263"/>
    </source>
</evidence>
<dbReference type="PANTHER" id="PTHR46044">
    <property type="entry name" value="NITRILASE"/>
    <property type="match status" value="1"/>
</dbReference>
<dbReference type="Pfam" id="PF00795">
    <property type="entry name" value="CN_hydrolase"/>
    <property type="match status" value="1"/>
</dbReference>
<dbReference type="GO" id="GO:0018762">
    <property type="term" value="F:aliphatic nitrilase activity"/>
    <property type="evidence" value="ECO:0007669"/>
    <property type="project" value="UniProtKB-EC"/>
</dbReference>
<evidence type="ECO:0000313" key="4">
    <source>
        <dbReference type="Proteomes" id="UP000194012"/>
    </source>
</evidence>
<dbReference type="AlphaFoldDB" id="A0A1X6YA89"/>
<dbReference type="OrthoDB" id="9803803at2"/>
<evidence type="ECO:0000313" key="3">
    <source>
        <dbReference type="EMBL" id="SLN14826.1"/>
    </source>
</evidence>
<keyword evidence="4" id="KW-1185">Reference proteome</keyword>
<dbReference type="PROSITE" id="PS50263">
    <property type="entry name" value="CN_HYDROLASE"/>
    <property type="match status" value="1"/>
</dbReference>